<dbReference type="RefSeq" id="WP_079924448.1">
    <property type="nucleotide sequence ID" value="NZ_VIFX01000092.1"/>
</dbReference>
<evidence type="ECO:0000313" key="3">
    <source>
        <dbReference type="Proteomes" id="UP000315759"/>
    </source>
</evidence>
<dbReference type="AlphaFoldDB" id="A0A544VQH5"/>
<dbReference type="Proteomes" id="UP000315759">
    <property type="component" value="Unassembled WGS sequence"/>
</dbReference>
<evidence type="ECO:0000256" key="1">
    <source>
        <dbReference type="SAM" id="SignalP"/>
    </source>
</evidence>
<organism evidence="2 3">
    <name type="scientific">Mycolicibacterium hodleri</name>
    <dbReference type="NCBI Taxonomy" id="49897"/>
    <lineage>
        <taxon>Bacteria</taxon>
        <taxon>Bacillati</taxon>
        <taxon>Actinomycetota</taxon>
        <taxon>Actinomycetes</taxon>
        <taxon>Mycobacteriales</taxon>
        <taxon>Mycobacteriaceae</taxon>
        <taxon>Mycolicibacterium</taxon>
    </lineage>
</organism>
<sequence length="166" mass="17990">MRRWFTMMVAGVAVTAGVLASPAPEAAAVAPIGRLGDVLHVDYMNVVADVAVTSVDLVDVPPGFGYPPRGPRYQVYRANVTVHVVKAPNPYITSLFFDFEGVTPIADAYKPRNTDVPDDLRAMLQNAPPGSTVSGGVYWDVYRDLVTNVVLLDKATGTHLAQWNLY</sequence>
<proteinExistence type="predicted"/>
<gene>
    <name evidence="2" type="ORF">D8S82_33165</name>
</gene>
<reference evidence="2 3" key="1">
    <citation type="submission" date="2018-10" db="EMBL/GenBank/DDBJ databases">
        <title>Draft genome of Mycobacterium hodleri strain B.</title>
        <authorList>
            <person name="Amande T.J."/>
            <person name="Mcgenity T.J."/>
        </authorList>
    </citation>
    <scope>NUCLEOTIDE SEQUENCE [LARGE SCALE GENOMIC DNA]</scope>
    <source>
        <strain evidence="2 3">B</strain>
    </source>
</reference>
<keyword evidence="3" id="KW-1185">Reference proteome</keyword>
<comment type="caution">
    <text evidence="2">The sequence shown here is derived from an EMBL/GenBank/DDBJ whole genome shotgun (WGS) entry which is preliminary data.</text>
</comment>
<evidence type="ECO:0008006" key="4">
    <source>
        <dbReference type="Google" id="ProtNLM"/>
    </source>
</evidence>
<evidence type="ECO:0000313" key="2">
    <source>
        <dbReference type="EMBL" id="TQR82236.1"/>
    </source>
</evidence>
<accession>A0A544VQH5</accession>
<feature type="chain" id="PRO_5038481788" description="Exported alanine and valine rich protein" evidence="1">
    <location>
        <begin position="21"/>
        <end position="166"/>
    </location>
</feature>
<keyword evidence="1" id="KW-0732">Signal</keyword>
<protein>
    <recommendedName>
        <fullName evidence="4">Exported alanine and valine rich protein</fullName>
    </recommendedName>
</protein>
<feature type="signal peptide" evidence="1">
    <location>
        <begin position="1"/>
        <end position="20"/>
    </location>
</feature>
<dbReference type="EMBL" id="VIFX01000092">
    <property type="protein sequence ID" value="TQR82236.1"/>
    <property type="molecule type" value="Genomic_DNA"/>
</dbReference>
<name>A0A544VQH5_9MYCO</name>